<sequence length="93" mass="9492">MAGHWAQVRERSAEQVRAAVESPASEPAIATAARAYLDGAPDPLGAAAVFQVGADTVSLYEVHKRFASSTPGSSSTGPSSRSLRSCGSTRSGS</sequence>
<comment type="caution">
    <text evidence="2">The sequence shown here is derived from an EMBL/GenBank/DDBJ whole genome shotgun (WGS) entry which is preliminary data.</text>
</comment>
<dbReference type="EMBL" id="BAAASX010000007">
    <property type="protein sequence ID" value="GAA2342815.1"/>
    <property type="molecule type" value="Genomic_DNA"/>
</dbReference>
<feature type="region of interest" description="Disordered" evidence="1">
    <location>
        <begin position="66"/>
        <end position="93"/>
    </location>
</feature>
<feature type="compositionally biased region" description="Low complexity" evidence="1">
    <location>
        <begin position="68"/>
        <end position="85"/>
    </location>
</feature>
<keyword evidence="3" id="KW-1185">Reference proteome</keyword>
<protein>
    <submittedName>
        <fullName evidence="2">Uncharacterized protein</fullName>
    </submittedName>
</protein>
<name>A0ABN3G2R3_9ACTN</name>
<accession>A0ABN3G2R3</accession>
<proteinExistence type="predicted"/>
<gene>
    <name evidence="2" type="ORF">GCM10010403_39890</name>
</gene>
<organism evidence="2 3">
    <name type="scientific">Glycomyces rutgersensis</name>
    <dbReference type="NCBI Taxonomy" id="58115"/>
    <lineage>
        <taxon>Bacteria</taxon>
        <taxon>Bacillati</taxon>
        <taxon>Actinomycetota</taxon>
        <taxon>Actinomycetes</taxon>
        <taxon>Glycomycetales</taxon>
        <taxon>Glycomycetaceae</taxon>
        <taxon>Glycomyces</taxon>
    </lineage>
</organism>
<evidence type="ECO:0000256" key="1">
    <source>
        <dbReference type="SAM" id="MobiDB-lite"/>
    </source>
</evidence>
<evidence type="ECO:0000313" key="2">
    <source>
        <dbReference type="EMBL" id="GAA2342815.1"/>
    </source>
</evidence>
<reference evidence="2 3" key="1">
    <citation type="journal article" date="2019" name="Int. J. Syst. Evol. Microbiol.">
        <title>The Global Catalogue of Microorganisms (GCM) 10K type strain sequencing project: providing services to taxonomists for standard genome sequencing and annotation.</title>
        <authorList>
            <consortium name="The Broad Institute Genomics Platform"/>
            <consortium name="The Broad Institute Genome Sequencing Center for Infectious Disease"/>
            <person name="Wu L."/>
            <person name="Ma J."/>
        </authorList>
    </citation>
    <scope>NUCLEOTIDE SEQUENCE [LARGE SCALE GENOMIC DNA]</scope>
    <source>
        <strain evidence="2 3">JCM 6238</strain>
    </source>
</reference>
<evidence type="ECO:0000313" key="3">
    <source>
        <dbReference type="Proteomes" id="UP001501584"/>
    </source>
</evidence>
<feature type="region of interest" description="Disordered" evidence="1">
    <location>
        <begin position="1"/>
        <end position="25"/>
    </location>
</feature>
<dbReference type="Proteomes" id="UP001501584">
    <property type="component" value="Unassembled WGS sequence"/>
</dbReference>